<dbReference type="Pfam" id="PF00823">
    <property type="entry name" value="PPE"/>
    <property type="match status" value="1"/>
</dbReference>
<dbReference type="AlphaFoldDB" id="A0A0U1DF10"/>
<sequence>MLDFGALPPEINSARMYAGPGSAPMMAAASAWDALAAQLEMYAAGYSSTLTALQGQWSGGSSMAMAAAAAPYVAWATATAAQAEQAATQARAAAAAYEAAFAATVPPTVVAANRLELAILVATNFFGQNTPAIAANEAEYAAMWAQDAAAMYGYAAASSAAGALTPFAEPPRTTNSGGQSAQAGAAAQAAGTSAGETQATMSQLMTVLPQQLQTLAAGAPTPAAGPPAGTASIVNAFSIFNTLVTNPAQPFWSTTYAVFSAGHYGTGNFLLNHQLAKIAAKAAANADVVSPAAVRGPVLASVGEAAPVGKLSVPQSWVAANPVADPGGGPIPLAGADARVVPAAETTAPGNTLGGLPTGRAAQRTGVPVLRNGRRTFTMPRPLYGG</sequence>
<name>A0A0U1DF10_9MYCO</name>
<dbReference type="EMBL" id="CTEC01000001">
    <property type="protein sequence ID" value="CQD13377.1"/>
    <property type="molecule type" value="Genomic_DNA"/>
</dbReference>
<reference evidence="6" key="1">
    <citation type="submission" date="2015-03" db="EMBL/GenBank/DDBJ databases">
        <authorList>
            <person name="Urmite Genomes"/>
        </authorList>
    </citation>
    <scope>NUCLEOTIDE SEQUENCE [LARGE SCALE GENOMIC DNA]</scope>
    <source>
        <strain evidence="6">CSUR P1344</strain>
    </source>
</reference>
<gene>
    <name evidence="5" type="ORF">BN000_02894</name>
</gene>
<protein>
    <submittedName>
        <fullName evidence="5">PPE family protein</fullName>
    </submittedName>
</protein>
<feature type="compositionally biased region" description="Low complexity" evidence="2">
    <location>
        <begin position="176"/>
        <end position="192"/>
    </location>
</feature>
<evidence type="ECO:0000259" key="3">
    <source>
        <dbReference type="Pfam" id="PF00823"/>
    </source>
</evidence>
<feature type="domain" description="PPE" evidence="3">
    <location>
        <begin position="3"/>
        <end position="163"/>
    </location>
</feature>
<dbReference type="PANTHER" id="PTHR46766">
    <property type="entry name" value="GLUTAMINE-RICH PROTEIN 2"/>
    <property type="match status" value="1"/>
</dbReference>
<dbReference type="Pfam" id="PF12484">
    <property type="entry name" value="PPE-SVP"/>
    <property type="match status" value="1"/>
</dbReference>
<dbReference type="InterPro" id="IPR022171">
    <property type="entry name" value="PPE_C"/>
</dbReference>
<dbReference type="PANTHER" id="PTHR46766:SF1">
    <property type="entry name" value="GLUTAMINE-RICH PROTEIN 2"/>
    <property type="match status" value="1"/>
</dbReference>
<evidence type="ECO:0000259" key="4">
    <source>
        <dbReference type="Pfam" id="PF12484"/>
    </source>
</evidence>
<evidence type="ECO:0000313" key="6">
    <source>
        <dbReference type="Proteomes" id="UP000199601"/>
    </source>
</evidence>
<dbReference type="SUPFAM" id="SSF140459">
    <property type="entry name" value="PE/PPE dimer-like"/>
    <property type="match status" value="1"/>
</dbReference>
<dbReference type="FunFam" id="1.20.1260.20:FF:000001">
    <property type="entry name" value="PPE family protein PPE41"/>
    <property type="match status" value="1"/>
</dbReference>
<organism evidence="5 6">
    <name type="scientific">Mycobacterium europaeum</name>
    <dbReference type="NCBI Taxonomy" id="761804"/>
    <lineage>
        <taxon>Bacteria</taxon>
        <taxon>Bacillati</taxon>
        <taxon>Actinomycetota</taxon>
        <taxon>Actinomycetes</taxon>
        <taxon>Mycobacteriales</taxon>
        <taxon>Mycobacteriaceae</taxon>
        <taxon>Mycobacterium</taxon>
        <taxon>Mycobacterium simiae complex</taxon>
    </lineage>
</organism>
<feature type="domain" description="PPE family C-terminal" evidence="4">
    <location>
        <begin position="300"/>
        <end position="382"/>
    </location>
</feature>
<dbReference type="GO" id="GO:0052572">
    <property type="term" value="P:response to host immune response"/>
    <property type="evidence" value="ECO:0007669"/>
    <property type="project" value="TreeGrafter"/>
</dbReference>
<evidence type="ECO:0000313" key="5">
    <source>
        <dbReference type="EMBL" id="CQD13377.1"/>
    </source>
</evidence>
<comment type="similarity">
    <text evidence="1">Belongs to the mycobacterial PPE family.</text>
</comment>
<evidence type="ECO:0000256" key="2">
    <source>
        <dbReference type="SAM" id="MobiDB-lite"/>
    </source>
</evidence>
<accession>A0A0U1DF10</accession>
<dbReference type="InterPro" id="IPR038332">
    <property type="entry name" value="PPE_sf"/>
</dbReference>
<feature type="region of interest" description="Disordered" evidence="2">
    <location>
        <begin position="167"/>
        <end position="192"/>
    </location>
</feature>
<proteinExistence type="inferred from homology"/>
<dbReference type="Proteomes" id="UP000199601">
    <property type="component" value="Unassembled WGS sequence"/>
</dbReference>
<evidence type="ECO:0000256" key="1">
    <source>
        <dbReference type="ARBA" id="ARBA00010652"/>
    </source>
</evidence>
<dbReference type="Gene3D" id="1.20.1260.20">
    <property type="entry name" value="PPE superfamily"/>
    <property type="match status" value="1"/>
</dbReference>
<dbReference type="RefSeq" id="WP_090421129.1">
    <property type="nucleotide sequence ID" value="NZ_CTEC01000001.1"/>
</dbReference>
<keyword evidence="6" id="KW-1185">Reference proteome</keyword>
<dbReference type="InterPro" id="IPR000030">
    <property type="entry name" value="PPE_dom"/>
</dbReference>